<evidence type="ECO:0000256" key="4">
    <source>
        <dbReference type="ARBA" id="ARBA00023180"/>
    </source>
</evidence>
<accession>A0A2G8LDX8</accession>
<keyword evidence="10" id="KW-1185">Reference proteome</keyword>
<organism evidence="9 10">
    <name type="scientific">Stichopus japonicus</name>
    <name type="common">Sea cucumber</name>
    <dbReference type="NCBI Taxonomy" id="307972"/>
    <lineage>
        <taxon>Eukaryota</taxon>
        <taxon>Metazoa</taxon>
        <taxon>Echinodermata</taxon>
        <taxon>Eleutherozoa</taxon>
        <taxon>Echinozoa</taxon>
        <taxon>Holothuroidea</taxon>
        <taxon>Aspidochirotacea</taxon>
        <taxon>Aspidochirotida</taxon>
        <taxon>Stichopodidae</taxon>
        <taxon>Apostichopus</taxon>
    </lineage>
</organism>
<keyword evidence="5 7" id="KW-0479">Metal-binding</keyword>
<dbReference type="GO" id="GO:0004064">
    <property type="term" value="F:arylesterase activity"/>
    <property type="evidence" value="ECO:0007669"/>
    <property type="project" value="UniProtKB-UniRule"/>
</dbReference>
<evidence type="ECO:0000256" key="5">
    <source>
        <dbReference type="PIRSR" id="PIRSR602640-2"/>
    </source>
</evidence>
<dbReference type="PRINTS" id="PR01785">
    <property type="entry name" value="PARAOXONASE"/>
</dbReference>
<feature type="binding site" evidence="5">
    <location>
        <position position="78"/>
    </location>
    <ligand>
        <name>Ca(2+)</name>
        <dbReference type="ChEBI" id="CHEBI:29108"/>
        <label>1</label>
        <note>catalytic</note>
    </ligand>
</feature>
<feature type="transmembrane region" description="Helical" evidence="8">
    <location>
        <begin position="33"/>
        <end position="52"/>
    </location>
</feature>
<keyword evidence="3 6" id="KW-1015">Disulfide bond</keyword>
<dbReference type="InterPro" id="IPR051288">
    <property type="entry name" value="Serum_paraoxonase/arylesterase"/>
</dbReference>
<feature type="binding site" evidence="5">
    <location>
        <position position="200"/>
    </location>
    <ligand>
        <name>Ca(2+)</name>
        <dbReference type="ChEBI" id="CHEBI:29108"/>
        <label>1</label>
        <note>catalytic</note>
    </ligand>
</feature>
<sequence>MKKNFRVKNPAGIPQHLVDEDNKSPGSTMCLKAMMFVGVLIIAQYVISQIIMRGYHRTVFPHYTGRCRNVSPLKTGSEDIAITSDGLAFITSGIKLFHKLVPADSRIMNFEGRIYLFDFNHPEKPAKKLRMVKLPQRKDFAPQGISIWEDKDGGHISVLVVNHRLWQARDTVEIFSFDRNTLILHHKKTVINEFFRSLNDIAATGPSSFYVTNDGHYTFSPLRLLERFGMFPWGDVLHVNNDNALKVLNKMYEVSGIALSSDGRYVFIASPYGQDLHVYSRGEDDKLTIFQKINLGTAPDDITIDSSTGDLIVSCFQYGIKSLNQLYFKERGAAQVLRLTSKSLDPDKRYIATRTIELFADDGELISQSSTAVVYGDALLIGSVTDRTVYCT</sequence>
<evidence type="ECO:0000256" key="8">
    <source>
        <dbReference type="SAM" id="Phobius"/>
    </source>
</evidence>
<comment type="similarity">
    <text evidence="1 7">Belongs to the paraoxonase family.</text>
</comment>
<keyword evidence="8" id="KW-1133">Transmembrane helix</keyword>
<feature type="binding site" evidence="5">
    <location>
        <position position="145"/>
    </location>
    <ligand>
        <name>Ca(2+)</name>
        <dbReference type="ChEBI" id="CHEBI:29108"/>
        <label>1</label>
        <note>catalytic</note>
    </ligand>
</feature>
<proteinExistence type="inferred from homology"/>
<dbReference type="AlphaFoldDB" id="A0A2G8LDX8"/>
<feature type="binding site" evidence="5">
    <location>
        <position position="300"/>
    </location>
    <ligand>
        <name>Ca(2+)</name>
        <dbReference type="ChEBI" id="CHEBI:29108"/>
        <label>1</label>
        <note>catalytic</note>
    </ligand>
</feature>
<evidence type="ECO:0000313" key="9">
    <source>
        <dbReference type="EMBL" id="PIK58464.1"/>
    </source>
</evidence>
<keyword evidence="8" id="KW-0812">Transmembrane</keyword>
<name>A0A2G8LDX8_STIJA</name>
<dbReference type="InterPro" id="IPR011042">
    <property type="entry name" value="6-blade_b-propeller_TolB-like"/>
</dbReference>
<feature type="disulfide bond" description="In form B" evidence="6">
    <location>
        <begin position="67"/>
        <end position="391"/>
    </location>
</feature>
<keyword evidence="4 7" id="KW-0325">Glycoprotein</keyword>
<dbReference type="OrthoDB" id="423498at2759"/>
<dbReference type="Gene3D" id="2.120.10.30">
    <property type="entry name" value="TolB, C-terminal domain"/>
    <property type="match status" value="1"/>
</dbReference>
<comment type="catalytic activity">
    <reaction evidence="7">
        <text>a phenyl acetate + H2O = a phenol + acetate + H(+)</text>
        <dbReference type="Rhea" id="RHEA:17309"/>
        <dbReference type="ChEBI" id="CHEBI:15377"/>
        <dbReference type="ChEBI" id="CHEBI:15378"/>
        <dbReference type="ChEBI" id="CHEBI:30089"/>
        <dbReference type="ChEBI" id="CHEBI:33853"/>
        <dbReference type="ChEBI" id="CHEBI:140310"/>
        <dbReference type="EC" id="3.1.1.2"/>
    </reaction>
</comment>
<dbReference type="SUPFAM" id="SSF63829">
    <property type="entry name" value="Calcium-dependent phosphotriesterase"/>
    <property type="match status" value="1"/>
</dbReference>
<protein>
    <recommendedName>
        <fullName evidence="7">Paraoxonase</fullName>
        <ecNumber evidence="7">3.1.1.2</ecNumber>
    </recommendedName>
</protein>
<dbReference type="Proteomes" id="UP000230750">
    <property type="component" value="Unassembled WGS sequence"/>
</dbReference>
<evidence type="ECO:0000256" key="1">
    <source>
        <dbReference type="ARBA" id="ARBA00008595"/>
    </source>
</evidence>
<evidence type="ECO:0000256" key="2">
    <source>
        <dbReference type="ARBA" id="ARBA00022801"/>
    </source>
</evidence>
<gene>
    <name evidence="9" type="ORF">BSL78_04597</name>
</gene>
<dbReference type="InterPro" id="IPR002640">
    <property type="entry name" value="Arylesterase"/>
</dbReference>
<comment type="caution">
    <text evidence="9">The sequence shown here is derived from an EMBL/GenBank/DDBJ whole genome shotgun (WGS) entry which is preliminary data.</text>
</comment>
<comment type="cofactor">
    <cofactor evidence="5 7">
        <name>Ca(2+)</name>
        <dbReference type="ChEBI" id="CHEBI:29108"/>
    </cofactor>
    <text evidence="5 7">Binds 2 calcium ions per subunit.</text>
</comment>
<dbReference type="EC" id="3.1.1.2" evidence="7"/>
<evidence type="ECO:0000256" key="6">
    <source>
        <dbReference type="PIRSR" id="PIRSR602640-3"/>
    </source>
</evidence>
<dbReference type="GO" id="GO:0046872">
    <property type="term" value="F:metal ion binding"/>
    <property type="evidence" value="ECO:0007669"/>
    <property type="project" value="UniProtKB-KW"/>
</dbReference>
<evidence type="ECO:0000313" key="10">
    <source>
        <dbReference type="Proteomes" id="UP000230750"/>
    </source>
</evidence>
<feature type="binding site" evidence="5">
    <location>
        <position position="79"/>
    </location>
    <ligand>
        <name>Ca(2+)</name>
        <dbReference type="ChEBI" id="CHEBI:29108"/>
        <label>1</label>
        <note>catalytic</note>
    </ligand>
</feature>
<keyword evidence="8" id="KW-0472">Membrane</keyword>
<dbReference type="Pfam" id="PF01731">
    <property type="entry name" value="Arylesterase"/>
    <property type="match status" value="1"/>
</dbReference>
<keyword evidence="2 7" id="KW-0378">Hydrolase</keyword>
<evidence type="ECO:0000256" key="3">
    <source>
        <dbReference type="ARBA" id="ARBA00023157"/>
    </source>
</evidence>
<feature type="binding site" evidence="5">
    <location>
        <position position="199"/>
    </location>
    <ligand>
        <name>Ca(2+)</name>
        <dbReference type="ChEBI" id="CHEBI:29108"/>
        <label>1</label>
        <note>catalytic</note>
    </ligand>
</feature>
<evidence type="ECO:0000256" key="7">
    <source>
        <dbReference type="RuleBase" id="RU368025"/>
    </source>
</evidence>
<dbReference type="EMBL" id="MRZV01000112">
    <property type="protein sequence ID" value="PIK58464.1"/>
    <property type="molecule type" value="Genomic_DNA"/>
</dbReference>
<dbReference type="PANTHER" id="PTHR11799">
    <property type="entry name" value="PARAOXONASE"/>
    <property type="match status" value="1"/>
</dbReference>
<keyword evidence="5 7" id="KW-0106">Calcium</keyword>
<dbReference type="PANTHER" id="PTHR11799:SF12">
    <property type="entry name" value="PARAOXONASE-RELATED"/>
    <property type="match status" value="1"/>
</dbReference>
<reference evidence="9 10" key="1">
    <citation type="journal article" date="2017" name="PLoS Biol.">
        <title>The sea cucumber genome provides insights into morphological evolution and visceral regeneration.</title>
        <authorList>
            <person name="Zhang X."/>
            <person name="Sun L."/>
            <person name="Yuan J."/>
            <person name="Sun Y."/>
            <person name="Gao Y."/>
            <person name="Zhang L."/>
            <person name="Li S."/>
            <person name="Dai H."/>
            <person name="Hamel J.F."/>
            <person name="Liu C."/>
            <person name="Yu Y."/>
            <person name="Liu S."/>
            <person name="Lin W."/>
            <person name="Guo K."/>
            <person name="Jin S."/>
            <person name="Xu P."/>
            <person name="Storey K.B."/>
            <person name="Huan P."/>
            <person name="Zhang T."/>
            <person name="Zhou Y."/>
            <person name="Zhang J."/>
            <person name="Lin C."/>
            <person name="Li X."/>
            <person name="Xing L."/>
            <person name="Huo D."/>
            <person name="Sun M."/>
            <person name="Wang L."/>
            <person name="Mercier A."/>
            <person name="Li F."/>
            <person name="Yang H."/>
            <person name="Xiang J."/>
        </authorList>
    </citation>
    <scope>NUCLEOTIDE SEQUENCE [LARGE SCALE GENOMIC DNA]</scope>
    <source>
        <strain evidence="9">Shaxun</strain>
        <tissue evidence="9">Muscle</tissue>
    </source>
</reference>